<evidence type="ECO:0000313" key="2">
    <source>
        <dbReference type="Proteomes" id="UP001234297"/>
    </source>
</evidence>
<name>A0ACC2K9Z2_PERAE</name>
<organism evidence="1 2">
    <name type="scientific">Persea americana</name>
    <name type="common">Avocado</name>
    <dbReference type="NCBI Taxonomy" id="3435"/>
    <lineage>
        <taxon>Eukaryota</taxon>
        <taxon>Viridiplantae</taxon>
        <taxon>Streptophyta</taxon>
        <taxon>Embryophyta</taxon>
        <taxon>Tracheophyta</taxon>
        <taxon>Spermatophyta</taxon>
        <taxon>Magnoliopsida</taxon>
        <taxon>Magnoliidae</taxon>
        <taxon>Laurales</taxon>
        <taxon>Lauraceae</taxon>
        <taxon>Persea</taxon>
    </lineage>
</organism>
<sequence>MRRTRKRLDALQENHPVRISLAVIGIKLRGLRQKVQEMSAARRLDSRSGIFAASHYRSVAFFDLGVRYHRTSGSDRGKHLEQSFHINGDVILHQMSRS</sequence>
<proteinExistence type="predicted"/>
<dbReference type="Proteomes" id="UP001234297">
    <property type="component" value="Chromosome 4"/>
</dbReference>
<comment type="caution">
    <text evidence="1">The sequence shown here is derived from an EMBL/GenBank/DDBJ whole genome shotgun (WGS) entry which is preliminary data.</text>
</comment>
<keyword evidence="2" id="KW-1185">Reference proteome</keyword>
<dbReference type="EMBL" id="CM056812">
    <property type="protein sequence ID" value="KAJ8617883.1"/>
    <property type="molecule type" value="Genomic_DNA"/>
</dbReference>
<evidence type="ECO:0000313" key="1">
    <source>
        <dbReference type="EMBL" id="KAJ8617883.1"/>
    </source>
</evidence>
<reference evidence="1 2" key="1">
    <citation type="journal article" date="2022" name="Hortic Res">
        <title>A haplotype resolved chromosomal level avocado genome allows analysis of novel avocado genes.</title>
        <authorList>
            <person name="Nath O."/>
            <person name="Fletcher S.J."/>
            <person name="Hayward A."/>
            <person name="Shaw L.M."/>
            <person name="Masouleh A.K."/>
            <person name="Furtado A."/>
            <person name="Henry R.J."/>
            <person name="Mitter N."/>
        </authorList>
    </citation>
    <scope>NUCLEOTIDE SEQUENCE [LARGE SCALE GENOMIC DNA]</scope>
    <source>
        <strain evidence="2">cv. Hass</strain>
    </source>
</reference>
<protein>
    <submittedName>
        <fullName evidence="1">Uncharacterized protein</fullName>
    </submittedName>
</protein>
<gene>
    <name evidence="1" type="ORF">MRB53_014069</name>
</gene>
<accession>A0ACC2K9Z2</accession>